<gene>
    <name evidence="11" type="primary">radA</name>
    <name evidence="15" type="ORF">SAMN02745165_01526</name>
</gene>
<comment type="function">
    <text evidence="11">Plays a role in repairing double-strand DNA breaks, probably involving stabilizing or processing branched DNA or blocked replication forks.</text>
</comment>
<keyword evidence="1 11" id="KW-0479">Metal-binding</keyword>
<feature type="short sequence motif" description="RadA KNRFG motif" evidence="11">
    <location>
        <begin position="249"/>
        <end position="253"/>
    </location>
</feature>
<keyword evidence="16" id="KW-1185">Reference proteome</keyword>
<evidence type="ECO:0000259" key="14">
    <source>
        <dbReference type="PROSITE" id="PS50162"/>
    </source>
</evidence>
<keyword evidence="2 11" id="KW-0547">Nucleotide-binding</keyword>
<dbReference type="SUPFAM" id="SSF52540">
    <property type="entry name" value="P-loop containing nucleoside triphosphate hydrolases"/>
    <property type="match status" value="1"/>
</dbReference>
<evidence type="ECO:0000313" key="15">
    <source>
        <dbReference type="EMBL" id="SHJ08500.1"/>
    </source>
</evidence>
<evidence type="ECO:0000256" key="11">
    <source>
        <dbReference type="HAMAP-Rule" id="MF_01498"/>
    </source>
</evidence>
<dbReference type="STRING" id="1122189.SAMN02745165_01526"/>
<dbReference type="SUPFAM" id="SSF54211">
    <property type="entry name" value="Ribosomal protein S5 domain 2-like"/>
    <property type="match status" value="1"/>
</dbReference>
<dbReference type="PRINTS" id="PR01874">
    <property type="entry name" value="DNAREPAIRADA"/>
</dbReference>
<dbReference type="InterPro" id="IPR041166">
    <property type="entry name" value="Rubredoxin_2"/>
</dbReference>
<feature type="domain" description="RecA family profile 1" evidence="14">
    <location>
        <begin position="64"/>
        <end position="212"/>
    </location>
</feature>
<dbReference type="EMBL" id="FQZT01000004">
    <property type="protein sequence ID" value="SHJ08500.1"/>
    <property type="molecule type" value="Genomic_DNA"/>
</dbReference>
<evidence type="ECO:0000256" key="6">
    <source>
        <dbReference type="ARBA" id="ARBA00022833"/>
    </source>
</evidence>
<evidence type="ECO:0000256" key="8">
    <source>
        <dbReference type="ARBA" id="ARBA00023016"/>
    </source>
</evidence>
<dbReference type="PANTHER" id="PTHR32472:SF10">
    <property type="entry name" value="DNA REPAIR PROTEIN RADA-LIKE PROTEIN"/>
    <property type="match status" value="1"/>
</dbReference>
<dbReference type="Gene3D" id="3.30.230.10">
    <property type="match status" value="1"/>
</dbReference>
<comment type="domain">
    <text evidence="11">The middle region has homology to RecA with ATPase motifs including the RadA KNRFG motif, while the C-terminus is homologous to Lon protease.</text>
</comment>
<evidence type="ECO:0000256" key="9">
    <source>
        <dbReference type="ARBA" id="ARBA00023125"/>
    </source>
</evidence>
<keyword evidence="9 11" id="KW-0238">DNA-binding</keyword>
<dbReference type="InterPro" id="IPR020588">
    <property type="entry name" value="RecA_ATP-bd"/>
</dbReference>
<accession>A0A1M6GEV9</accession>
<dbReference type="Pfam" id="PF18073">
    <property type="entry name" value="Zn_ribbon_LapB"/>
    <property type="match status" value="1"/>
</dbReference>
<dbReference type="OrthoDB" id="9803906at2"/>
<keyword evidence="7 11" id="KW-0067">ATP-binding</keyword>
<reference evidence="15 16" key="1">
    <citation type="submission" date="2016-11" db="EMBL/GenBank/DDBJ databases">
        <authorList>
            <person name="Jaros S."/>
            <person name="Januszkiewicz K."/>
            <person name="Wedrychowicz H."/>
        </authorList>
    </citation>
    <scope>NUCLEOTIDE SEQUENCE [LARGE SCALE GENOMIC DNA]</scope>
    <source>
        <strain evidence="15 16">DSM 5091</strain>
    </source>
</reference>
<dbReference type="PANTHER" id="PTHR32472">
    <property type="entry name" value="DNA REPAIR PROTEIN RADA"/>
    <property type="match status" value="1"/>
</dbReference>
<dbReference type="InterPro" id="IPR027417">
    <property type="entry name" value="P-loop_NTPase"/>
</dbReference>
<evidence type="ECO:0000256" key="13">
    <source>
        <dbReference type="RuleBase" id="RU003555"/>
    </source>
</evidence>
<dbReference type="HAMAP" id="MF_01498">
    <property type="entry name" value="RadA_bact"/>
    <property type="match status" value="1"/>
</dbReference>
<dbReference type="PROSITE" id="PS50162">
    <property type="entry name" value="RECA_2"/>
    <property type="match status" value="1"/>
</dbReference>
<evidence type="ECO:0000256" key="5">
    <source>
        <dbReference type="ARBA" id="ARBA00022801"/>
    </source>
</evidence>
<dbReference type="NCBIfam" id="TIGR00416">
    <property type="entry name" value="sms"/>
    <property type="match status" value="1"/>
</dbReference>
<proteinExistence type="inferred from homology"/>
<dbReference type="GO" id="GO:0008270">
    <property type="term" value="F:zinc ion binding"/>
    <property type="evidence" value="ECO:0007669"/>
    <property type="project" value="UniProtKB-KW"/>
</dbReference>
<keyword evidence="4 13" id="KW-0863">Zinc-finger</keyword>
<evidence type="ECO:0000256" key="10">
    <source>
        <dbReference type="ARBA" id="ARBA00023204"/>
    </source>
</evidence>
<dbReference type="GO" id="GO:0000725">
    <property type="term" value="P:recombinational repair"/>
    <property type="evidence" value="ECO:0007669"/>
    <property type="project" value="UniProtKB-UniRule"/>
</dbReference>
<dbReference type="InterPro" id="IPR004504">
    <property type="entry name" value="DNA_repair_RadA"/>
</dbReference>
<evidence type="ECO:0000256" key="2">
    <source>
        <dbReference type="ARBA" id="ARBA00022741"/>
    </source>
</evidence>
<dbReference type="GO" id="GO:0005524">
    <property type="term" value="F:ATP binding"/>
    <property type="evidence" value="ECO:0007669"/>
    <property type="project" value="UniProtKB-UniRule"/>
</dbReference>
<comment type="function">
    <text evidence="13">DNA-dependent ATPase involved in processing of recombination intermediates, plays a role in repairing DNA breaks. Stimulates the branch migration of RecA-mediated strand transfer reactions, allowing the 3' invading strand to extend heteroduplex DNA faster. Binds ssDNA in the presence of ADP but not other nucleotides, has ATPase activity that is stimulated by ssDNA and various branched DNA structures, but inhibited by SSB. Does not have RecA's homology-searching function.</text>
</comment>
<keyword evidence="10 11" id="KW-0234">DNA repair</keyword>
<evidence type="ECO:0000256" key="4">
    <source>
        <dbReference type="ARBA" id="ARBA00022771"/>
    </source>
</evidence>
<comment type="similarity">
    <text evidence="11 13">Belongs to the RecA family. RadA subfamily.</text>
</comment>
<dbReference type="Pfam" id="PF13481">
    <property type="entry name" value="AAA_25"/>
    <property type="match status" value="1"/>
</dbReference>
<name>A0A1M6GEV9_MALRU</name>
<evidence type="ECO:0000256" key="3">
    <source>
        <dbReference type="ARBA" id="ARBA00022763"/>
    </source>
</evidence>
<dbReference type="GO" id="GO:0003684">
    <property type="term" value="F:damaged DNA binding"/>
    <property type="evidence" value="ECO:0007669"/>
    <property type="project" value="InterPro"/>
</dbReference>
<dbReference type="InterPro" id="IPR003593">
    <property type="entry name" value="AAA+_ATPase"/>
</dbReference>
<dbReference type="Gene3D" id="3.40.50.300">
    <property type="entry name" value="P-loop containing nucleotide triphosphate hydrolases"/>
    <property type="match status" value="1"/>
</dbReference>
<evidence type="ECO:0000256" key="12">
    <source>
        <dbReference type="NCBIfam" id="TIGR00416"/>
    </source>
</evidence>
<organism evidence="15 16">
    <name type="scientific">Malonomonas rubra DSM 5091</name>
    <dbReference type="NCBI Taxonomy" id="1122189"/>
    <lineage>
        <taxon>Bacteria</taxon>
        <taxon>Pseudomonadati</taxon>
        <taxon>Thermodesulfobacteriota</taxon>
        <taxon>Desulfuromonadia</taxon>
        <taxon>Desulfuromonadales</taxon>
        <taxon>Geopsychrobacteraceae</taxon>
        <taxon>Malonomonas</taxon>
    </lineage>
</organism>
<dbReference type="InterPro" id="IPR020568">
    <property type="entry name" value="Ribosomal_Su5_D2-typ_SF"/>
</dbReference>
<keyword evidence="3 11" id="KW-0227">DNA damage</keyword>
<dbReference type="SMART" id="SM00382">
    <property type="entry name" value="AAA"/>
    <property type="match status" value="1"/>
</dbReference>
<dbReference type="GO" id="GO:0140664">
    <property type="term" value="F:ATP-dependent DNA damage sensor activity"/>
    <property type="evidence" value="ECO:0007669"/>
    <property type="project" value="InterPro"/>
</dbReference>
<dbReference type="CDD" id="cd01121">
    <property type="entry name" value="RadA_SMS_N"/>
    <property type="match status" value="1"/>
</dbReference>
<dbReference type="AlphaFoldDB" id="A0A1M6GEV9"/>
<keyword evidence="5" id="KW-0378">Hydrolase</keyword>
<sequence length="451" mass="48588">MARKKTVFSCTQCGFQSPKWLGKCPDCNQWNTLIEEQPVEQTNHSRALAAPGKPQKFSEITSREEDRLRCGIGELDRTLGGGVVPGSLILVGGDPGIGKSTLLLQATDQLAKQGTALYVTAEESARQVKLRGERLGVNTDNLYLLAETSLEQIKARIKELKPDFLVIDSIQTIFTSSIESAPGSVSQVRECTGQLMIQAKGDGLPTFLVGHVTKDGAIAGPRVLEHMVDTVLYFEGDPGHPYRILRAVKNRFGSTNEIGVFEMQEQGLREVSNPSELFLAERPEKSAGSVVVPSLEGSRPILVELQALVSSSSFGTPQRTAIGLDHKRVGLLVAILEKKVELSIAGQDIFLNVAGGVRLDEPAVDLGAIAALASSHLNKVVDPQTVLFGEVGLTGEVRAVSQPELRVKEASRLGFNRCVLPQSSLKNLDAPKGMQLIGVRHASEALDAIFI</sequence>
<keyword evidence="6 13" id="KW-0862">Zinc</keyword>
<evidence type="ECO:0000256" key="7">
    <source>
        <dbReference type="ARBA" id="ARBA00022840"/>
    </source>
</evidence>
<keyword evidence="8 11" id="KW-0346">Stress response</keyword>
<feature type="binding site" evidence="11">
    <location>
        <begin position="93"/>
        <end position="100"/>
    </location>
    <ligand>
        <name>ATP</name>
        <dbReference type="ChEBI" id="CHEBI:30616"/>
    </ligand>
</feature>
<dbReference type="InterPro" id="IPR014721">
    <property type="entry name" value="Ribsml_uS5_D2-typ_fold_subgr"/>
</dbReference>
<dbReference type="GO" id="GO:0005829">
    <property type="term" value="C:cytosol"/>
    <property type="evidence" value="ECO:0007669"/>
    <property type="project" value="TreeGrafter"/>
</dbReference>
<dbReference type="RefSeq" id="WP_072907479.1">
    <property type="nucleotide sequence ID" value="NZ_FQZT01000004.1"/>
</dbReference>
<evidence type="ECO:0000256" key="1">
    <source>
        <dbReference type="ARBA" id="ARBA00022723"/>
    </source>
</evidence>
<dbReference type="Proteomes" id="UP000184171">
    <property type="component" value="Unassembled WGS sequence"/>
</dbReference>
<evidence type="ECO:0000313" key="16">
    <source>
        <dbReference type="Proteomes" id="UP000184171"/>
    </source>
</evidence>
<protein>
    <recommendedName>
        <fullName evidence="11 12">DNA repair protein RadA</fullName>
    </recommendedName>
</protein>
<dbReference type="GO" id="GO:0016787">
    <property type="term" value="F:hydrolase activity"/>
    <property type="evidence" value="ECO:0007669"/>
    <property type="project" value="UniProtKB-KW"/>
</dbReference>
<dbReference type="FunFam" id="3.40.50.300:FF:000050">
    <property type="entry name" value="DNA repair protein RadA"/>
    <property type="match status" value="1"/>
</dbReference>
<feature type="region of interest" description="Lon-protease-like" evidence="11">
    <location>
        <begin position="348"/>
        <end position="451"/>
    </location>
</feature>